<dbReference type="RefSeq" id="WP_184110329.1">
    <property type="nucleotide sequence ID" value="NZ_BNAJ01000003.1"/>
</dbReference>
<proteinExistence type="inferred from homology"/>
<dbReference type="InterPro" id="IPR036625">
    <property type="entry name" value="E3-bd_dom_sf"/>
</dbReference>
<evidence type="ECO:0000313" key="6">
    <source>
        <dbReference type="Proteomes" id="UP000539473"/>
    </source>
</evidence>
<reference evidence="4" key="4">
    <citation type="submission" date="2024-05" db="EMBL/GenBank/DDBJ databases">
        <authorList>
            <person name="Sun Q."/>
            <person name="Zhou Y."/>
        </authorList>
    </citation>
    <scope>NUCLEOTIDE SEQUENCE</scope>
    <source>
        <strain evidence="4">CGMCC 1.18437</strain>
    </source>
</reference>
<feature type="region of interest" description="Disordered" evidence="2">
    <location>
        <begin position="233"/>
        <end position="285"/>
    </location>
</feature>
<dbReference type="Proteomes" id="UP000619376">
    <property type="component" value="Unassembled WGS sequence"/>
</dbReference>
<reference evidence="7" key="2">
    <citation type="journal article" date="2019" name="Int. J. Syst. Evol. Microbiol.">
        <title>The Global Catalogue of Microorganisms (GCM) 10K type strain sequencing project: providing services to taxonomists for standard genome sequencing and annotation.</title>
        <authorList>
            <consortium name="The Broad Institute Genomics Platform"/>
            <consortium name="The Broad Institute Genome Sequencing Center for Infectious Disease"/>
            <person name="Wu L."/>
            <person name="Ma J."/>
        </authorList>
    </citation>
    <scope>NUCLEOTIDE SEQUENCE [LARGE SCALE GENOMIC DNA]</scope>
    <source>
        <strain evidence="7">CGMCC 1.18437</strain>
    </source>
</reference>
<dbReference type="Proteomes" id="UP000539473">
    <property type="component" value="Unassembled WGS sequence"/>
</dbReference>
<feature type="region of interest" description="Disordered" evidence="2">
    <location>
        <begin position="313"/>
        <end position="333"/>
    </location>
</feature>
<feature type="compositionally biased region" description="Low complexity" evidence="2">
    <location>
        <begin position="276"/>
        <end position="285"/>
    </location>
</feature>
<dbReference type="Gene3D" id="4.10.320.10">
    <property type="entry name" value="E3-binding domain"/>
    <property type="match status" value="1"/>
</dbReference>
<comment type="similarity">
    <text evidence="1">Belongs to the 2-oxoacid dehydrogenase family.</text>
</comment>
<dbReference type="EMBL" id="BNAJ01000003">
    <property type="protein sequence ID" value="GHF41194.1"/>
    <property type="molecule type" value="Genomic_DNA"/>
</dbReference>
<name>A0A7W8KGD3_9DEIO</name>
<dbReference type="SUPFAM" id="SSF47005">
    <property type="entry name" value="Peripheral subunit-binding domain of 2-oxo acid dehydrogenase complex"/>
    <property type="match status" value="1"/>
</dbReference>
<sequence length="511" mass="51125">MERIAPLAKILAEANGIDWQQLKGTGDGGMIVEQDILNYLSRIMSGEEEPPATPVDLPPPDWNGDVNSMPDLSGVSADQMARAGVEADLTALLGKAPVTPPSPEVPATAPAALDDDLEFELDDAEPSAPVPAPPAVPATPSLGGWEWSAATPAAPAAVPTVEVPAVQVPDVAAPAVSAPAFHFDAPVASVPAPAVPAPAVAAPVPAAPVAAEPALAAPSVGLGGLLSRLYQQPTPAAPAPAPAPVPVASPAVSPPMDTTEDHSGPELDTGVPAPMPAAAEPAPAHHVPAPDILPAVAADEPALVAAPHIEAPAPEPEPVAAAPDPEPQPEVAAPDVVPTLDAAPVAVPAAPEHAAAQPTGNAVWFGTYLRRDSDVGALSDLHGQLVAALGRELPLGLLVARAAQRHAADLGLTTVALHGQDGARSVAGDTLRAAADAAAYAYEGTPDLLIVDAGAHDLDDLHFPQTTTLSLGRVQDGRAALSLNGDVDAARGAAFLTAVAQTLGQPVLLLL</sequence>
<dbReference type="AlphaFoldDB" id="A0A7W8KGD3"/>
<reference evidence="4" key="1">
    <citation type="journal article" date="2014" name="Int. J. Syst. Evol. Microbiol.">
        <title>Complete genome of a new Firmicutes species belonging to the dominant human colonic microbiota ('Ruminococcus bicirculans') reveals two chromosomes and a selective capacity to utilize plant glucans.</title>
        <authorList>
            <consortium name="NISC Comparative Sequencing Program"/>
            <person name="Wegmann U."/>
            <person name="Louis P."/>
            <person name="Goesmann A."/>
            <person name="Henrissat B."/>
            <person name="Duncan S.H."/>
            <person name="Flint H.J."/>
        </authorList>
    </citation>
    <scope>NUCLEOTIDE SEQUENCE</scope>
    <source>
        <strain evidence="4">CGMCC 1.18437</strain>
    </source>
</reference>
<accession>A0A7W8KGD3</accession>
<gene>
    <name evidence="4" type="ORF">GCM10017781_17340</name>
    <name evidence="5" type="ORF">HNQ07_001506</name>
</gene>
<evidence type="ECO:0000256" key="1">
    <source>
        <dbReference type="ARBA" id="ARBA00007317"/>
    </source>
</evidence>
<reference evidence="5 6" key="3">
    <citation type="submission" date="2020-08" db="EMBL/GenBank/DDBJ databases">
        <title>Genomic Encyclopedia of Type Strains, Phase IV (KMG-IV): sequencing the most valuable type-strain genomes for metagenomic binning, comparative biology and taxonomic classification.</title>
        <authorList>
            <person name="Goeker M."/>
        </authorList>
    </citation>
    <scope>NUCLEOTIDE SEQUENCE [LARGE SCALE GENOMIC DNA]</scope>
    <source>
        <strain evidence="5 6">DSM 27521</strain>
    </source>
</reference>
<keyword evidence="7" id="KW-1185">Reference proteome</keyword>
<feature type="compositionally biased region" description="Pro residues" evidence="2">
    <location>
        <begin position="235"/>
        <end position="247"/>
    </location>
</feature>
<dbReference type="Pfam" id="PF02817">
    <property type="entry name" value="E3_binding"/>
    <property type="match status" value="1"/>
</dbReference>
<dbReference type="GO" id="GO:0016746">
    <property type="term" value="F:acyltransferase activity"/>
    <property type="evidence" value="ECO:0007669"/>
    <property type="project" value="InterPro"/>
</dbReference>
<comment type="caution">
    <text evidence="5">The sequence shown here is derived from an EMBL/GenBank/DDBJ whole genome shotgun (WGS) entry which is preliminary data.</text>
</comment>
<dbReference type="InterPro" id="IPR004167">
    <property type="entry name" value="PSBD"/>
</dbReference>
<feature type="domain" description="Peripheral subunit-binding (PSBD)" evidence="3">
    <location>
        <begin position="3"/>
        <end position="40"/>
    </location>
</feature>
<dbReference type="EMBL" id="JACHFK010000003">
    <property type="protein sequence ID" value="MBB5376049.1"/>
    <property type="molecule type" value="Genomic_DNA"/>
</dbReference>
<protein>
    <recommendedName>
        <fullName evidence="3">Peripheral subunit-binding (PSBD) domain-containing protein</fullName>
    </recommendedName>
</protein>
<dbReference type="PROSITE" id="PS51826">
    <property type="entry name" value="PSBD"/>
    <property type="match status" value="1"/>
</dbReference>
<evidence type="ECO:0000313" key="4">
    <source>
        <dbReference type="EMBL" id="GHF41194.1"/>
    </source>
</evidence>
<evidence type="ECO:0000259" key="3">
    <source>
        <dbReference type="PROSITE" id="PS51826"/>
    </source>
</evidence>
<evidence type="ECO:0000256" key="2">
    <source>
        <dbReference type="SAM" id="MobiDB-lite"/>
    </source>
</evidence>
<organism evidence="5 6">
    <name type="scientific">Deinococcus metalli</name>
    <dbReference type="NCBI Taxonomy" id="1141878"/>
    <lineage>
        <taxon>Bacteria</taxon>
        <taxon>Thermotogati</taxon>
        <taxon>Deinococcota</taxon>
        <taxon>Deinococci</taxon>
        <taxon>Deinococcales</taxon>
        <taxon>Deinococcaceae</taxon>
        <taxon>Deinococcus</taxon>
    </lineage>
</organism>
<evidence type="ECO:0000313" key="7">
    <source>
        <dbReference type="Proteomes" id="UP000619376"/>
    </source>
</evidence>
<evidence type="ECO:0000313" key="5">
    <source>
        <dbReference type="EMBL" id="MBB5376049.1"/>
    </source>
</evidence>